<evidence type="ECO:0000259" key="1">
    <source>
        <dbReference type="SMART" id="SM01007"/>
    </source>
</evidence>
<dbReference type="GO" id="GO:0051015">
    <property type="term" value="F:actin filament binding"/>
    <property type="evidence" value="ECO:0007669"/>
    <property type="project" value="TreeGrafter"/>
</dbReference>
<dbReference type="Gene3D" id="3.40.225.10">
    <property type="entry name" value="Class II aldolase/adducin N-terminal domain"/>
    <property type="match status" value="1"/>
</dbReference>
<dbReference type="PANTHER" id="PTHR10672:SF40">
    <property type="entry name" value="CLASS II ALDOLASE_ADDUCIN DOMAIN PROTEIN (AFU_ORTHOLOGUE AFUA_3G09800)"/>
    <property type="match status" value="1"/>
</dbReference>
<evidence type="ECO:0000313" key="2">
    <source>
        <dbReference type="EMBL" id="GJN87704.1"/>
    </source>
</evidence>
<comment type="caution">
    <text evidence="2">The sequence shown here is derived from an EMBL/GenBank/DDBJ whole genome shotgun (WGS) entry which is preliminary data.</text>
</comment>
<gene>
    <name evidence="2" type="ORF">Rhopal_000659-T1</name>
</gene>
<dbReference type="InterPro" id="IPR051017">
    <property type="entry name" value="Aldolase-II_Adducin_sf"/>
</dbReference>
<feature type="domain" description="Class II aldolase/adducin N-terminal" evidence="1">
    <location>
        <begin position="69"/>
        <end position="253"/>
    </location>
</feature>
<dbReference type="InterPro" id="IPR036409">
    <property type="entry name" value="Aldolase_II/adducin_N_sf"/>
</dbReference>
<reference evidence="2 3" key="1">
    <citation type="submission" date="2021-12" db="EMBL/GenBank/DDBJ databases">
        <title>High titer production of polyol ester of fatty acids by Rhodotorula paludigena BS15 towards product separation-free biomass refinery.</title>
        <authorList>
            <person name="Mano J."/>
            <person name="Ono H."/>
            <person name="Tanaka T."/>
            <person name="Naito K."/>
            <person name="Sushida H."/>
            <person name="Ike M."/>
            <person name="Tokuyasu K."/>
            <person name="Kitaoka M."/>
        </authorList>
    </citation>
    <scope>NUCLEOTIDE SEQUENCE [LARGE SCALE GENOMIC DNA]</scope>
    <source>
        <strain evidence="2 3">BS15</strain>
    </source>
</reference>
<dbReference type="EMBL" id="BQKY01000002">
    <property type="protein sequence ID" value="GJN87704.1"/>
    <property type="molecule type" value="Genomic_DNA"/>
</dbReference>
<sequence length="307" mass="33278">MAPIAIDPEPVAAAPAHPLKAAAAPKQDLSKLAANPLARTYRGNKAGTIHMEGIPEFADPLEKREWVKVQLAAAFQYWGKLGYGEGLSGHITCRDPVWPDHYWMNPIGVHFSSVKVSNLCLVTPEGYVHDTIGAQLAINHAGFIIHSAIHKARPEVQAIGHCHSLHGKAWSVFGRPIDILTQDACLYYDNLAVYKNFGGIVLAPEEGKNIAEALGPKSMAAILQNHGLLTLGSTIGECAYYFSNLDRLCKVQLMVEAAAASGIKKVVIDDEDAAFTAATLQNPHNVYANARVELDLIIEERGHILLK</sequence>
<dbReference type="Pfam" id="PF00596">
    <property type="entry name" value="Aldolase_II"/>
    <property type="match status" value="1"/>
</dbReference>
<dbReference type="SUPFAM" id="SSF53639">
    <property type="entry name" value="AraD/HMP-PK domain-like"/>
    <property type="match status" value="1"/>
</dbReference>
<dbReference type="FunFam" id="3.40.225.10:FF:000009">
    <property type="entry name" value="Class II aldolase/adducin N-terminal"/>
    <property type="match status" value="1"/>
</dbReference>
<dbReference type="Proteomes" id="UP001342314">
    <property type="component" value="Unassembled WGS sequence"/>
</dbReference>
<dbReference type="GO" id="GO:0005856">
    <property type="term" value="C:cytoskeleton"/>
    <property type="evidence" value="ECO:0007669"/>
    <property type="project" value="TreeGrafter"/>
</dbReference>
<dbReference type="AlphaFoldDB" id="A0AAV5GCX5"/>
<name>A0AAV5GCX5_9BASI</name>
<accession>A0AAV5GCX5</accession>
<dbReference type="InterPro" id="IPR001303">
    <property type="entry name" value="Aldolase_II/adducin_N"/>
</dbReference>
<protein>
    <recommendedName>
        <fullName evidence="1">Class II aldolase/adducin N-terminal domain-containing protein</fullName>
    </recommendedName>
</protein>
<evidence type="ECO:0000313" key="3">
    <source>
        <dbReference type="Proteomes" id="UP001342314"/>
    </source>
</evidence>
<organism evidence="2 3">
    <name type="scientific">Rhodotorula paludigena</name>
    <dbReference type="NCBI Taxonomy" id="86838"/>
    <lineage>
        <taxon>Eukaryota</taxon>
        <taxon>Fungi</taxon>
        <taxon>Dikarya</taxon>
        <taxon>Basidiomycota</taxon>
        <taxon>Pucciniomycotina</taxon>
        <taxon>Microbotryomycetes</taxon>
        <taxon>Sporidiobolales</taxon>
        <taxon>Sporidiobolaceae</taxon>
        <taxon>Rhodotorula</taxon>
    </lineage>
</organism>
<dbReference type="SMART" id="SM01007">
    <property type="entry name" value="Aldolase_II"/>
    <property type="match status" value="1"/>
</dbReference>
<dbReference type="NCBIfam" id="NF004855">
    <property type="entry name" value="PRK06208.1"/>
    <property type="match status" value="1"/>
</dbReference>
<dbReference type="PANTHER" id="PTHR10672">
    <property type="entry name" value="ADDUCIN"/>
    <property type="match status" value="1"/>
</dbReference>
<proteinExistence type="predicted"/>
<keyword evidence="3" id="KW-1185">Reference proteome</keyword>